<evidence type="ECO:0000313" key="1">
    <source>
        <dbReference type="EMBL" id="OEK04887.1"/>
    </source>
</evidence>
<proteinExistence type="predicted"/>
<accession>A0A1E5T0Q7</accession>
<gene>
    <name evidence="1" type="ORF">BFP71_15725</name>
</gene>
<organism evidence="1 2">
    <name type="scientific">Roseivirga misakiensis</name>
    <dbReference type="NCBI Taxonomy" id="1563681"/>
    <lineage>
        <taxon>Bacteria</taxon>
        <taxon>Pseudomonadati</taxon>
        <taxon>Bacteroidota</taxon>
        <taxon>Cytophagia</taxon>
        <taxon>Cytophagales</taxon>
        <taxon>Roseivirgaceae</taxon>
        <taxon>Roseivirga</taxon>
    </lineage>
</organism>
<protein>
    <recommendedName>
        <fullName evidence="3">Heavy metal-binding domain-containing protein</fullName>
    </recommendedName>
</protein>
<comment type="caution">
    <text evidence="1">The sequence shown here is derived from an EMBL/GenBank/DDBJ whole genome shotgun (WGS) entry which is preliminary data.</text>
</comment>
<keyword evidence="2" id="KW-1185">Reference proteome</keyword>
<sequence length="118" mass="13045">MSYAINGSSSVDKTFTEEELNRIETYFGVNTKPDKPYKQLSYLEALGEEGSTMEELVKLLKQEAAKYGADAIIEITRMSEAREVGTAVITEGNYVYDAMLLTGIAIKYEETAKKLGGN</sequence>
<dbReference type="InterPro" id="IPR035439">
    <property type="entry name" value="UPF0145_dom_sf"/>
</dbReference>
<reference evidence="1 2" key="1">
    <citation type="submission" date="2016-08" db="EMBL/GenBank/DDBJ databases">
        <title>Draft genome of Fabibacter sp. strain SK-8.</title>
        <authorList>
            <person name="Wong S.-K."/>
            <person name="Hamasaki K."/>
            <person name="Yoshizawa S."/>
        </authorList>
    </citation>
    <scope>NUCLEOTIDE SEQUENCE [LARGE SCALE GENOMIC DNA]</scope>
    <source>
        <strain evidence="1 2">SK-8</strain>
    </source>
</reference>
<dbReference type="EMBL" id="MDGQ01000005">
    <property type="protein sequence ID" value="OEK04887.1"/>
    <property type="molecule type" value="Genomic_DNA"/>
</dbReference>
<dbReference type="SUPFAM" id="SSF117782">
    <property type="entry name" value="YbjQ-like"/>
    <property type="match status" value="1"/>
</dbReference>
<evidence type="ECO:0008006" key="3">
    <source>
        <dbReference type="Google" id="ProtNLM"/>
    </source>
</evidence>
<dbReference type="STRING" id="1563681.BFP71_15725"/>
<name>A0A1E5T0Q7_9BACT</name>
<dbReference type="Proteomes" id="UP000095552">
    <property type="component" value="Unassembled WGS sequence"/>
</dbReference>
<evidence type="ECO:0000313" key="2">
    <source>
        <dbReference type="Proteomes" id="UP000095552"/>
    </source>
</evidence>
<dbReference type="AlphaFoldDB" id="A0A1E5T0Q7"/>